<evidence type="ECO:0000313" key="4">
    <source>
        <dbReference type="EMBL" id="NMO22540.1"/>
    </source>
</evidence>
<proteinExistence type="predicted"/>
<keyword evidence="1" id="KW-0597">Phosphoprotein</keyword>
<feature type="domain" description="Response regulatory" evidence="3">
    <location>
        <begin position="5"/>
        <end position="125"/>
    </location>
</feature>
<feature type="modified residue" description="4-aspartylphosphate" evidence="1">
    <location>
        <position position="60"/>
    </location>
</feature>
<dbReference type="PROSITE" id="PS50110">
    <property type="entry name" value="RESPONSE_REGULATORY"/>
    <property type="match status" value="1"/>
</dbReference>
<dbReference type="GO" id="GO:0000160">
    <property type="term" value="P:phosphorelay signal transduction system"/>
    <property type="evidence" value="ECO:0007669"/>
    <property type="project" value="InterPro"/>
</dbReference>
<dbReference type="RefSeq" id="WP_169351673.1">
    <property type="nucleotide sequence ID" value="NZ_JABBJJ010000436.1"/>
</dbReference>
<evidence type="ECO:0000256" key="2">
    <source>
        <dbReference type="SAM" id="MobiDB-lite"/>
    </source>
</evidence>
<dbReference type="InterPro" id="IPR001789">
    <property type="entry name" value="Sig_transdc_resp-reg_receiver"/>
</dbReference>
<dbReference type="InterPro" id="IPR011006">
    <property type="entry name" value="CheY-like_superfamily"/>
</dbReference>
<dbReference type="Proteomes" id="UP000518300">
    <property type="component" value="Unassembled WGS sequence"/>
</dbReference>
<gene>
    <name evidence="4" type="ORF">HG543_47935</name>
</gene>
<dbReference type="AlphaFoldDB" id="A0A848LY63"/>
<sequence length="149" mass="16349">MTRPTVLILNGSEDLLSVLAELLQAEGMNAVCARTPDIERGREDFRKLVQEHDPAVIVFDVSVPFGRSWATCQELAEKPEVSGRPFVITTTNREGAEEYTGPDVIELLLKPYDIGRFLSAVKEALNRSAPHRRSRVLGTGDGSSSNLPS</sequence>
<evidence type="ECO:0000256" key="1">
    <source>
        <dbReference type="PROSITE-ProRule" id="PRU00169"/>
    </source>
</evidence>
<evidence type="ECO:0000313" key="5">
    <source>
        <dbReference type="Proteomes" id="UP000518300"/>
    </source>
</evidence>
<dbReference type="EMBL" id="JABBJJ010000436">
    <property type="protein sequence ID" value="NMO22540.1"/>
    <property type="molecule type" value="Genomic_DNA"/>
</dbReference>
<comment type="caution">
    <text evidence="4">The sequence shown here is derived from an EMBL/GenBank/DDBJ whole genome shotgun (WGS) entry which is preliminary data.</text>
</comment>
<organism evidence="4 5">
    <name type="scientific">Pyxidicoccus fallax</name>
    <dbReference type="NCBI Taxonomy" id="394095"/>
    <lineage>
        <taxon>Bacteria</taxon>
        <taxon>Pseudomonadati</taxon>
        <taxon>Myxococcota</taxon>
        <taxon>Myxococcia</taxon>
        <taxon>Myxococcales</taxon>
        <taxon>Cystobacterineae</taxon>
        <taxon>Myxococcaceae</taxon>
        <taxon>Pyxidicoccus</taxon>
    </lineage>
</organism>
<evidence type="ECO:0000259" key="3">
    <source>
        <dbReference type="PROSITE" id="PS50110"/>
    </source>
</evidence>
<accession>A0A848LY63</accession>
<name>A0A848LY63_9BACT</name>
<dbReference type="SUPFAM" id="SSF52172">
    <property type="entry name" value="CheY-like"/>
    <property type="match status" value="1"/>
</dbReference>
<dbReference type="Gene3D" id="3.40.50.2300">
    <property type="match status" value="1"/>
</dbReference>
<feature type="region of interest" description="Disordered" evidence="2">
    <location>
        <begin position="129"/>
        <end position="149"/>
    </location>
</feature>
<reference evidence="4 5" key="1">
    <citation type="submission" date="2020-04" db="EMBL/GenBank/DDBJ databases">
        <title>Draft genome of Pyxidicoccus fallax type strain.</title>
        <authorList>
            <person name="Whitworth D.E."/>
        </authorList>
    </citation>
    <scope>NUCLEOTIDE SEQUENCE [LARGE SCALE GENOMIC DNA]</scope>
    <source>
        <strain evidence="4 5">DSM 14698</strain>
    </source>
</reference>
<protein>
    <submittedName>
        <fullName evidence="4">Response regulator</fullName>
    </submittedName>
</protein>
<keyword evidence="5" id="KW-1185">Reference proteome</keyword>